<dbReference type="InterPro" id="IPR036291">
    <property type="entry name" value="NAD(P)-bd_dom_sf"/>
</dbReference>
<evidence type="ECO:0000256" key="1">
    <source>
        <dbReference type="ARBA" id="ARBA00006484"/>
    </source>
</evidence>
<dbReference type="PANTHER" id="PTHR42879:SF2">
    <property type="entry name" value="3-OXOACYL-[ACYL-CARRIER-PROTEIN] REDUCTASE FABG"/>
    <property type="match status" value="1"/>
</dbReference>
<dbReference type="Pfam" id="PF13561">
    <property type="entry name" value="adh_short_C2"/>
    <property type="match status" value="1"/>
</dbReference>
<protein>
    <submittedName>
        <fullName evidence="2">SDR family oxidoreductase</fullName>
    </submittedName>
</protein>
<evidence type="ECO:0000313" key="2">
    <source>
        <dbReference type="EMBL" id="RFC66814.1"/>
    </source>
</evidence>
<dbReference type="AlphaFoldDB" id="A0A371XCQ3"/>
<dbReference type="InterPro" id="IPR020904">
    <property type="entry name" value="Sc_DH/Rdtase_CS"/>
</dbReference>
<dbReference type="PRINTS" id="PR00081">
    <property type="entry name" value="GDHRDH"/>
</dbReference>
<dbReference type="PROSITE" id="PS00061">
    <property type="entry name" value="ADH_SHORT"/>
    <property type="match status" value="1"/>
</dbReference>
<dbReference type="GO" id="GO:0032787">
    <property type="term" value="P:monocarboxylic acid metabolic process"/>
    <property type="evidence" value="ECO:0007669"/>
    <property type="project" value="UniProtKB-ARBA"/>
</dbReference>
<accession>A0A371XCQ3</accession>
<dbReference type="Proteomes" id="UP000262379">
    <property type="component" value="Unassembled WGS sequence"/>
</dbReference>
<proteinExistence type="inferred from homology"/>
<dbReference type="SUPFAM" id="SSF51735">
    <property type="entry name" value="NAD(P)-binding Rossmann-fold domains"/>
    <property type="match status" value="1"/>
</dbReference>
<dbReference type="EMBL" id="QURN01000011">
    <property type="protein sequence ID" value="RFC66814.1"/>
    <property type="molecule type" value="Genomic_DNA"/>
</dbReference>
<comment type="similarity">
    <text evidence="1">Belongs to the short-chain dehydrogenases/reductases (SDR) family.</text>
</comment>
<dbReference type="InterPro" id="IPR050259">
    <property type="entry name" value="SDR"/>
</dbReference>
<dbReference type="InterPro" id="IPR002347">
    <property type="entry name" value="SDR_fam"/>
</dbReference>
<dbReference type="RefSeq" id="WP_116624705.1">
    <property type="nucleotide sequence ID" value="NZ_QURN01000011.1"/>
</dbReference>
<sequence length="275" mass="28866">MNELAGRSAVITGGLTGQGLAIAHELARLGANVAVGSFVREAAGRSGDAAAYPDPEEIVAVRDALATHGGKVFAGHLDVRDTDAIRQFLEAAAGVCGAPDILVNAAGTTAEQPVSGHSDELWLKIIDTNLNGAFRMIREVLPGMMERGWGRIVNIGSTAAEVGWKDNPAYCASKSGLLGLTRCVALEGAPRGVTCVMVSPTWVETELMRRNVEQVAAREGKGRTAAELMAEIAAQNPQQRIIQPDEIAALVGFLCGERAKGINMENIKVTGGALW</sequence>
<dbReference type="Gene3D" id="3.40.50.720">
    <property type="entry name" value="NAD(P)-binding Rossmann-like Domain"/>
    <property type="match status" value="1"/>
</dbReference>
<organism evidence="2 3">
    <name type="scientific">Mesorhizobium denitrificans</name>
    <dbReference type="NCBI Taxonomy" id="2294114"/>
    <lineage>
        <taxon>Bacteria</taxon>
        <taxon>Pseudomonadati</taxon>
        <taxon>Pseudomonadota</taxon>
        <taxon>Alphaproteobacteria</taxon>
        <taxon>Hyphomicrobiales</taxon>
        <taxon>Phyllobacteriaceae</taxon>
        <taxon>Mesorhizobium</taxon>
    </lineage>
</organism>
<keyword evidence="3" id="KW-1185">Reference proteome</keyword>
<comment type="caution">
    <text evidence="2">The sequence shown here is derived from an EMBL/GenBank/DDBJ whole genome shotgun (WGS) entry which is preliminary data.</text>
</comment>
<dbReference type="PRINTS" id="PR00080">
    <property type="entry name" value="SDRFAMILY"/>
</dbReference>
<evidence type="ECO:0000313" key="3">
    <source>
        <dbReference type="Proteomes" id="UP000262379"/>
    </source>
</evidence>
<gene>
    <name evidence="2" type="ORF">DY251_14890</name>
</gene>
<name>A0A371XCQ3_9HYPH</name>
<reference evidence="2" key="1">
    <citation type="submission" date="2018-08" db="EMBL/GenBank/DDBJ databases">
        <authorList>
            <person name="Ferrada E.E."/>
            <person name="Latorre B.A."/>
        </authorList>
    </citation>
    <scope>NUCLEOTIDE SEQUENCE [LARGE SCALE GENOMIC DNA]</scope>
    <source>
        <strain evidence="2">LA-28</strain>
    </source>
</reference>
<dbReference type="FunFam" id="3.40.50.720:FF:000084">
    <property type="entry name" value="Short-chain dehydrogenase reductase"/>
    <property type="match status" value="1"/>
</dbReference>
<dbReference type="PANTHER" id="PTHR42879">
    <property type="entry name" value="3-OXOACYL-(ACYL-CARRIER-PROTEIN) REDUCTASE"/>
    <property type="match status" value="1"/>
</dbReference>